<dbReference type="NCBIfam" id="TIGR00150">
    <property type="entry name" value="T6A_YjeE"/>
    <property type="match status" value="1"/>
</dbReference>
<comment type="similarity">
    <text evidence="2">Belongs to the TsaE family.</text>
</comment>
<dbReference type="AlphaFoldDB" id="E1X3J9"/>
<dbReference type="GO" id="GO:0016787">
    <property type="term" value="F:hydrolase activity"/>
    <property type="evidence" value="ECO:0007669"/>
    <property type="project" value="UniProtKB-KW"/>
</dbReference>
<keyword evidence="6" id="KW-0479">Metal-binding</keyword>
<keyword evidence="8" id="KW-0067">ATP-binding</keyword>
<dbReference type="EMBL" id="FQ312005">
    <property type="protein sequence ID" value="CBW26928.1"/>
    <property type="molecule type" value="Genomic_DNA"/>
</dbReference>
<evidence type="ECO:0000256" key="1">
    <source>
        <dbReference type="ARBA" id="ARBA00004496"/>
    </source>
</evidence>
<evidence type="ECO:0000256" key="10">
    <source>
        <dbReference type="ARBA" id="ARBA00032441"/>
    </source>
</evidence>
<dbReference type="Proteomes" id="UP000008963">
    <property type="component" value="Chromosome"/>
</dbReference>
<dbReference type="GO" id="GO:0002949">
    <property type="term" value="P:tRNA threonylcarbamoyladenosine modification"/>
    <property type="evidence" value="ECO:0007669"/>
    <property type="project" value="InterPro"/>
</dbReference>
<dbReference type="Pfam" id="PF02367">
    <property type="entry name" value="TsaE"/>
    <property type="match status" value="1"/>
</dbReference>
<dbReference type="InterPro" id="IPR027417">
    <property type="entry name" value="P-loop_NTPase"/>
</dbReference>
<proteinExistence type="inferred from homology"/>
<keyword evidence="11" id="KW-0378">Hydrolase</keyword>
<evidence type="ECO:0000256" key="6">
    <source>
        <dbReference type="ARBA" id="ARBA00022723"/>
    </source>
</evidence>
<dbReference type="eggNOG" id="COG0802">
    <property type="taxonomic scope" value="Bacteria"/>
</dbReference>
<evidence type="ECO:0000313" key="11">
    <source>
        <dbReference type="EMBL" id="CBW26928.1"/>
    </source>
</evidence>
<evidence type="ECO:0000256" key="8">
    <source>
        <dbReference type="ARBA" id="ARBA00022840"/>
    </source>
</evidence>
<dbReference type="InterPro" id="IPR003442">
    <property type="entry name" value="T6A_TsaE"/>
</dbReference>
<dbReference type="GO" id="GO:0005737">
    <property type="term" value="C:cytoplasm"/>
    <property type="evidence" value="ECO:0007669"/>
    <property type="project" value="UniProtKB-SubCell"/>
</dbReference>
<reference evidence="12" key="1">
    <citation type="journal article" date="2013" name="ISME J.">
        <title>A small predatory core genome in the divergent marine Bacteriovorax marinus SJ and the terrestrial Bdellovibrio bacteriovorus.</title>
        <authorList>
            <person name="Crossman L.C."/>
            <person name="Chen H."/>
            <person name="Cerdeno-Tarraga A.M."/>
            <person name="Brooks K."/>
            <person name="Quail M.A."/>
            <person name="Pineiro S.A."/>
            <person name="Hobley L."/>
            <person name="Sockett R.E."/>
            <person name="Bentley S.D."/>
            <person name="Parkhill J."/>
            <person name="Williams H.N."/>
            <person name="Stine O.C."/>
        </authorList>
    </citation>
    <scope>NUCLEOTIDE SEQUENCE [LARGE SCALE GENOMIC DNA]</scope>
    <source>
        <strain evidence="12">ATCC BAA-682 / DSM 15412 / SJ</strain>
    </source>
</reference>
<evidence type="ECO:0000256" key="7">
    <source>
        <dbReference type="ARBA" id="ARBA00022741"/>
    </source>
</evidence>
<keyword evidence="5" id="KW-0819">tRNA processing</keyword>
<dbReference type="STRING" id="862908.BMS_2121"/>
<evidence type="ECO:0000256" key="5">
    <source>
        <dbReference type="ARBA" id="ARBA00022694"/>
    </source>
</evidence>
<name>E1X3J9_HALMS</name>
<dbReference type="HOGENOM" id="CLU_1728815_0_0_7"/>
<keyword evidence="9" id="KW-0460">Magnesium</keyword>
<evidence type="ECO:0000256" key="3">
    <source>
        <dbReference type="ARBA" id="ARBA00019010"/>
    </source>
</evidence>
<dbReference type="GO" id="GO:0046872">
    <property type="term" value="F:metal ion binding"/>
    <property type="evidence" value="ECO:0007669"/>
    <property type="project" value="UniProtKB-KW"/>
</dbReference>
<gene>
    <name evidence="11" type="ordered locus">BMS_2121</name>
</gene>
<keyword evidence="4" id="KW-0963">Cytoplasm</keyword>
<dbReference type="PANTHER" id="PTHR33540:SF2">
    <property type="entry name" value="TRNA THREONYLCARBAMOYLADENOSINE BIOSYNTHESIS PROTEIN TSAE"/>
    <property type="match status" value="1"/>
</dbReference>
<dbReference type="Gene3D" id="3.40.50.300">
    <property type="entry name" value="P-loop containing nucleotide triphosphate hydrolases"/>
    <property type="match status" value="1"/>
</dbReference>
<organism evidence="11 12">
    <name type="scientific">Halobacteriovorax marinus (strain ATCC BAA-682 / DSM 15412 / SJ)</name>
    <name type="common">Bacteriovorax marinus</name>
    <dbReference type="NCBI Taxonomy" id="862908"/>
    <lineage>
        <taxon>Bacteria</taxon>
        <taxon>Pseudomonadati</taxon>
        <taxon>Bdellovibrionota</taxon>
        <taxon>Bacteriovoracia</taxon>
        <taxon>Bacteriovoracales</taxon>
        <taxon>Halobacteriovoraceae</taxon>
        <taxon>Halobacteriovorax</taxon>
    </lineage>
</organism>
<keyword evidence="12" id="KW-1185">Reference proteome</keyword>
<comment type="subcellular location">
    <subcellularLocation>
        <location evidence="1">Cytoplasm</location>
    </subcellularLocation>
</comment>
<dbReference type="PATRIC" id="fig|862908.3.peg.2016"/>
<dbReference type="SUPFAM" id="SSF52540">
    <property type="entry name" value="P-loop containing nucleoside triphosphate hydrolases"/>
    <property type="match status" value="1"/>
</dbReference>
<evidence type="ECO:0000313" key="12">
    <source>
        <dbReference type="Proteomes" id="UP000008963"/>
    </source>
</evidence>
<dbReference type="KEGG" id="bmx:BMS_2121"/>
<evidence type="ECO:0000256" key="4">
    <source>
        <dbReference type="ARBA" id="ARBA00022490"/>
    </source>
</evidence>
<evidence type="ECO:0000256" key="2">
    <source>
        <dbReference type="ARBA" id="ARBA00007599"/>
    </source>
</evidence>
<dbReference type="GO" id="GO:0005524">
    <property type="term" value="F:ATP binding"/>
    <property type="evidence" value="ECO:0007669"/>
    <property type="project" value="UniProtKB-KW"/>
</dbReference>
<sequence>MELIKEWDGIFEENLESLSEEIKSIIPLESAIILTGAVGAGKTTFTKSFIDSDEGDEVCSPTYSVINENGNCAHADFYRLKDSEEVIHLELGLYLEDKDYFLIEWGAPFLKEISRNLDEQWEIFELKFEINSQLSNSDNISSRKIQLFKHF</sequence>
<dbReference type="PANTHER" id="PTHR33540">
    <property type="entry name" value="TRNA THREONYLCARBAMOYLADENOSINE BIOSYNTHESIS PROTEIN TSAE"/>
    <property type="match status" value="1"/>
</dbReference>
<keyword evidence="7" id="KW-0547">Nucleotide-binding</keyword>
<accession>E1X3J9</accession>
<dbReference type="OrthoDB" id="5293407at2"/>
<evidence type="ECO:0000256" key="9">
    <source>
        <dbReference type="ARBA" id="ARBA00022842"/>
    </source>
</evidence>
<dbReference type="RefSeq" id="WP_014244706.1">
    <property type="nucleotide sequence ID" value="NC_016620.1"/>
</dbReference>
<protein>
    <recommendedName>
        <fullName evidence="3">tRNA threonylcarbamoyladenosine biosynthesis protein TsaE</fullName>
    </recommendedName>
    <alternativeName>
        <fullName evidence="10">t(6)A37 threonylcarbamoyladenosine biosynthesis protein TsaE</fullName>
    </alternativeName>
</protein>